<dbReference type="CDD" id="cd11660">
    <property type="entry name" value="SANT_TRF"/>
    <property type="match status" value="1"/>
</dbReference>
<keyword evidence="6" id="KW-1185">Reference proteome</keyword>
<feature type="region of interest" description="Disordered" evidence="2">
    <location>
        <begin position="517"/>
        <end position="552"/>
    </location>
</feature>
<dbReference type="AlphaFoldDB" id="A0A9E7KZ67"/>
<dbReference type="InterPro" id="IPR017930">
    <property type="entry name" value="Myb_dom"/>
</dbReference>
<gene>
    <name evidence="5" type="ORF">MUK42_33983</name>
</gene>
<dbReference type="PROSITE" id="PS50090">
    <property type="entry name" value="MYB_LIKE"/>
    <property type="match status" value="1"/>
</dbReference>
<proteinExistence type="predicted"/>
<dbReference type="Proteomes" id="UP001055439">
    <property type="component" value="Chromosome 8"/>
</dbReference>
<organism evidence="5 6">
    <name type="scientific">Musa troglodytarum</name>
    <name type="common">fe'i banana</name>
    <dbReference type="NCBI Taxonomy" id="320322"/>
    <lineage>
        <taxon>Eukaryota</taxon>
        <taxon>Viridiplantae</taxon>
        <taxon>Streptophyta</taxon>
        <taxon>Embryophyta</taxon>
        <taxon>Tracheophyta</taxon>
        <taxon>Spermatophyta</taxon>
        <taxon>Magnoliopsida</taxon>
        <taxon>Liliopsida</taxon>
        <taxon>Zingiberales</taxon>
        <taxon>Musaceae</taxon>
        <taxon>Musa</taxon>
    </lineage>
</organism>
<dbReference type="SUPFAM" id="SSF46689">
    <property type="entry name" value="Homeodomain-like"/>
    <property type="match status" value="1"/>
</dbReference>
<dbReference type="SMART" id="SM00717">
    <property type="entry name" value="SANT"/>
    <property type="match status" value="1"/>
</dbReference>
<feature type="domain" description="HTH myb-type" evidence="4">
    <location>
        <begin position="565"/>
        <end position="620"/>
    </location>
</feature>
<dbReference type="Gene3D" id="1.10.10.60">
    <property type="entry name" value="Homeodomain-like"/>
    <property type="match status" value="1"/>
</dbReference>
<dbReference type="InterPro" id="IPR001005">
    <property type="entry name" value="SANT/Myb"/>
</dbReference>
<dbReference type="OrthoDB" id="664249at2759"/>
<name>A0A9E7KZ67_9LILI</name>
<evidence type="ECO:0000313" key="6">
    <source>
        <dbReference type="Proteomes" id="UP001055439"/>
    </source>
</evidence>
<feature type="domain" description="Myb-like" evidence="3">
    <location>
        <begin position="563"/>
        <end position="618"/>
    </location>
</feature>
<dbReference type="Pfam" id="PF00249">
    <property type="entry name" value="Myb_DNA-binding"/>
    <property type="match status" value="1"/>
</dbReference>
<dbReference type="PROSITE" id="PS51294">
    <property type="entry name" value="HTH_MYB"/>
    <property type="match status" value="1"/>
</dbReference>
<feature type="compositionally biased region" description="Basic and acidic residues" evidence="2">
    <location>
        <begin position="471"/>
        <end position="480"/>
    </location>
</feature>
<evidence type="ECO:0000256" key="2">
    <source>
        <dbReference type="SAM" id="MobiDB-lite"/>
    </source>
</evidence>
<dbReference type="InterPro" id="IPR009057">
    <property type="entry name" value="Homeodomain-like_sf"/>
</dbReference>
<reference evidence="5" key="1">
    <citation type="submission" date="2022-05" db="EMBL/GenBank/DDBJ databases">
        <title>The Musa troglodytarum L. genome provides insights into the mechanism of non-climacteric behaviour and enrichment of carotenoids.</title>
        <authorList>
            <person name="Wang J."/>
        </authorList>
    </citation>
    <scope>NUCLEOTIDE SEQUENCE</scope>
    <source>
        <tissue evidence="5">Leaf</tissue>
    </source>
</reference>
<evidence type="ECO:0000256" key="1">
    <source>
        <dbReference type="ARBA" id="ARBA00023125"/>
    </source>
</evidence>
<dbReference type="EMBL" id="CP097510">
    <property type="protein sequence ID" value="URE34716.1"/>
    <property type="molecule type" value="Genomic_DNA"/>
</dbReference>
<evidence type="ECO:0000313" key="5">
    <source>
        <dbReference type="EMBL" id="URE34716.1"/>
    </source>
</evidence>
<evidence type="ECO:0000259" key="3">
    <source>
        <dbReference type="PROSITE" id="PS50090"/>
    </source>
</evidence>
<dbReference type="PANTHER" id="PTHR46993:SF6">
    <property type="entry name" value="MYB TRANSCRIPTION FACTOR"/>
    <property type="match status" value="1"/>
</dbReference>
<accession>A0A9E7KZ67</accession>
<dbReference type="PANTHER" id="PTHR46993">
    <property type="entry name" value="MYB TRANSCRIPTION FACTOR"/>
    <property type="match status" value="1"/>
</dbReference>
<sequence>MAVVYFHRARDLKVAQLLYSNPEPPISRVQEMPNTHTAAWVAEFVLRQPVEDWLANEIFLALPLPSPLPFRLRRTILLRRLASDLSRGSPSLHTLHSLDLLLDDRPASSSSSESMAVAYRAVALHCISLSFSASNYDAFRTFVDLLRSRVADLERAGPAVLAAEPLEKLRMEIDAAVESGIVGGGLLERDTSNEALDAIRVYLKAAMEELGPPFLELAAEIVVRNGIELGEPCGETSTKSGDKVKVSGVAGGVGERTSSLSVAVNGEVVHLEKNKQISSTVVDHGGNRETVLLETNPETSSTLCDTLHKDMENEIARKQNAVVHLGRPTDKFDPMSAPEVEKVANALKSSCVDLHKVVVDPLPDAVMKATEVLKNRSFGMTNDVEELEIQRQVGGSGPVSAVKNGSEDNGADEIVEQSKVGASGPVSAVKNGSKDNGVDEIVEQSKKNDALDVDGSMQQRKDGAVQSNREPSVEKQSDGIDNRAQAAPTIHAEMNGTGISNTDGVRKRSLMDRNPTAHTFEWEEDPIESSSDKSPTAKKITLPSPKRKKTSSPLTIMENKKLVIRRKRKRWSSLEEETLRKAVRKHGVGNWKFILSCFSEIFEDRTEVDLKDKWRNMTRH</sequence>
<keyword evidence="1 5" id="KW-0238">DNA-binding</keyword>
<feature type="region of interest" description="Disordered" evidence="2">
    <location>
        <begin position="444"/>
        <end position="480"/>
    </location>
</feature>
<evidence type="ECO:0000259" key="4">
    <source>
        <dbReference type="PROSITE" id="PS51294"/>
    </source>
</evidence>
<protein>
    <submittedName>
        <fullName evidence="5">Myb-like DNA-binding domain</fullName>
    </submittedName>
</protein>
<dbReference type="GO" id="GO:0003677">
    <property type="term" value="F:DNA binding"/>
    <property type="evidence" value="ECO:0007669"/>
    <property type="project" value="UniProtKB-KW"/>
</dbReference>